<sequence length="49" mass="5513">MINSPFINVWSDLCSSICGLDAGRELEQSHVFIFHHSHAFIIGLCCLHN</sequence>
<name>A0A0A9HQ20_ARUDO</name>
<protein>
    <submittedName>
        <fullName evidence="1">Uncharacterized protein</fullName>
    </submittedName>
</protein>
<dbReference type="AlphaFoldDB" id="A0A0A9HQ20"/>
<dbReference type="EMBL" id="GBRH01160915">
    <property type="protein sequence ID" value="JAE36981.1"/>
    <property type="molecule type" value="Transcribed_RNA"/>
</dbReference>
<accession>A0A0A9HQ20</accession>
<evidence type="ECO:0000313" key="1">
    <source>
        <dbReference type="EMBL" id="JAE36981.1"/>
    </source>
</evidence>
<proteinExistence type="predicted"/>
<reference evidence="1" key="2">
    <citation type="journal article" date="2015" name="Data Brief">
        <title>Shoot transcriptome of the giant reed, Arundo donax.</title>
        <authorList>
            <person name="Barrero R.A."/>
            <person name="Guerrero F.D."/>
            <person name="Moolhuijzen P."/>
            <person name="Goolsby J.A."/>
            <person name="Tidwell J."/>
            <person name="Bellgard S.E."/>
            <person name="Bellgard M.I."/>
        </authorList>
    </citation>
    <scope>NUCLEOTIDE SEQUENCE</scope>
    <source>
        <tissue evidence="1">Shoot tissue taken approximately 20 cm above the soil surface</tissue>
    </source>
</reference>
<organism evidence="1">
    <name type="scientific">Arundo donax</name>
    <name type="common">Giant reed</name>
    <name type="synonym">Donax arundinaceus</name>
    <dbReference type="NCBI Taxonomy" id="35708"/>
    <lineage>
        <taxon>Eukaryota</taxon>
        <taxon>Viridiplantae</taxon>
        <taxon>Streptophyta</taxon>
        <taxon>Embryophyta</taxon>
        <taxon>Tracheophyta</taxon>
        <taxon>Spermatophyta</taxon>
        <taxon>Magnoliopsida</taxon>
        <taxon>Liliopsida</taxon>
        <taxon>Poales</taxon>
        <taxon>Poaceae</taxon>
        <taxon>PACMAD clade</taxon>
        <taxon>Arundinoideae</taxon>
        <taxon>Arundineae</taxon>
        <taxon>Arundo</taxon>
    </lineage>
</organism>
<reference evidence="1" key="1">
    <citation type="submission" date="2014-09" db="EMBL/GenBank/DDBJ databases">
        <authorList>
            <person name="Magalhaes I.L.F."/>
            <person name="Oliveira U."/>
            <person name="Santos F.R."/>
            <person name="Vidigal T.H.D.A."/>
            <person name="Brescovit A.D."/>
            <person name="Santos A.J."/>
        </authorList>
    </citation>
    <scope>NUCLEOTIDE SEQUENCE</scope>
    <source>
        <tissue evidence="1">Shoot tissue taken approximately 20 cm above the soil surface</tissue>
    </source>
</reference>